<protein>
    <submittedName>
        <fullName evidence="1">Uncharacterized protein</fullName>
    </submittedName>
</protein>
<sequence length="71" mass="7722">MKEFRIGKRVQVALPACPYSRRAAGVYRGTVDYVKGNHVGVWMSFNGYGDDNGFLTGAARITDNGVLIAGR</sequence>
<evidence type="ECO:0000313" key="1">
    <source>
        <dbReference type="EMBL" id="AYG80024.1"/>
    </source>
</evidence>
<organism evidence="1 2">
    <name type="scientific">Streptomyces hundungensis</name>
    <dbReference type="NCBI Taxonomy" id="1077946"/>
    <lineage>
        <taxon>Bacteria</taxon>
        <taxon>Bacillati</taxon>
        <taxon>Actinomycetota</taxon>
        <taxon>Actinomycetes</taxon>
        <taxon>Kitasatosporales</taxon>
        <taxon>Streptomycetaceae</taxon>
        <taxon>Streptomyces</taxon>
    </lineage>
</organism>
<dbReference type="KEGG" id="shun:DWB77_02144"/>
<dbReference type="AlphaFoldDB" id="A0A387H986"/>
<proteinExistence type="predicted"/>
<gene>
    <name evidence="1" type="ORF">DWB77_02144</name>
</gene>
<evidence type="ECO:0000313" key="2">
    <source>
        <dbReference type="Proteomes" id="UP000271554"/>
    </source>
</evidence>
<dbReference type="EMBL" id="CP032698">
    <property type="protein sequence ID" value="AYG80024.1"/>
    <property type="molecule type" value="Genomic_DNA"/>
</dbReference>
<dbReference type="Proteomes" id="UP000271554">
    <property type="component" value="Chromosome"/>
</dbReference>
<accession>A0A387H986</accession>
<keyword evidence="2" id="KW-1185">Reference proteome</keyword>
<reference evidence="1 2" key="1">
    <citation type="submission" date="2018-10" db="EMBL/GenBank/DDBJ databases">
        <title>Relationship between Morphology and Antimicrobial Activity in Streptomyces.</title>
        <authorList>
            <person name="Kang H.J."/>
            <person name="Kim S.B."/>
        </authorList>
    </citation>
    <scope>NUCLEOTIDE SEQUENCE [LARGE SCALE GENOMIC DNA]</scope>
    <source>
        <strain evidence="1 2">BH38</strain>
    </source>
</reference>
<name>A0A387H986_9ACTN</name>